<feature type="domain" description="PAC" evidence="2">
    <location>
        <begin position="93"/>
        <end position="147"/>
    </location>
</feature>
<dbReference type="InParanoid" id="Q029L5"/>
<dbReference type="InterPro" id="IPR001610">
    <property type="entry name" value="PAC"/>
</dbReference>
<sequence>MQEPGLEISTSPNDDSLSVDIQRMSLESAIRQAAEAIVITSATGKIQYVNPAFTRMTGYRSDEVLGHYPNVLKSGTQDPVYYEQLWQTIRAGRVWRGELINRRKDGSFYTEEMSITPVLNASGRITSYIAIKQDVTERRAAEAARQFLAAIVASTEDAVVGSTLDGKILAWNHGAEKLHGYAAEEVLGQPVEILLAPEHHDQCRRIAQGLLRGRTFPRFDCTAMRKSGERVQVSLSVSLIRNWAGQPTGSAAIIRDVTAARRIARELRNNEARFRTAFERAPFGMCITTADSHILRVNETFCRMLGYSAEELLELGWWDITHPEDQEQCLRIYQQMLLEHESSVEFLKRYIHKQGHTVCARVSMSAIDLDGLCEFLAHVQEVDS</sequence>
<reference evidence="3" key="1">
    <citation type="submission" date="2006-10" db="EMBL/GenBank/DDBJ databases">
        <title>Complete sequence of Solibacter usitatus Ellin6076.</title>
        <authorList>
            <consortium name="US DOE Joint Genome Institute"/>
            <person name="Copeland A."/>
            <person name="Lucas S."/>
            <person name="Lapidus A."/>
            <person name="Barry K."/>
            <person name="Detter J.C."/>
            <person name="Glavina del Rio T."/>
            <person name="Hammon N."/>
            <person name="Israni S."/>
            <person name="Dalin E."/>
            <person name="Tice H."/>
            <person name="Pitluck S."/>
            <person name="Thompson L.S."/>
            <person name="Brettin T."/>
            <person name="Bruce D."/>
            <person name="Han C."/>
            <person name="Tapia R."/>
            <person name="Gilna P."/>
            <person name="Schmutz J."/>
            <person name="Larimer F."/>
            <person name="Land M."/>
            <person name="Hauser L."/>
            <person name="Kyrpides N."/>
            <person name="Mikhailova N."/>
            <person name="Janssen P.H."/>
            <person name="Kuske C.R."/>
            <person name="Richardson P."/>
        </authorList>
    </citation>
    <scope>NUCLEOTIDE SEQUENCE</scope>
    <source>
        <strain evidence="3">Ellin6076</strain>
    </source>
</reference>
<proteinExistence type="predicted"/>
<dbReference type="SMART" id="SM00086">
    <property type="entry name" value="PAC"/>
    <property type="match status" value="2"/>
</dbReference>
<dbReference type="STRING" id="234267.Acid_1267"/>
<dbReference type="PANTHER" id="PTHR44757:SF2">
    <property type="entry name" value="BIOFILM ARCHITECTURE MAINTENANCE PROTEIN MBAA"/>
    <property type="match status" value="1"/>
</dbReference>
<dbReference type="PANTHER" id="PTHR44757">
    <property type="entry name" value="DIGUANYLATE CYCLASE DGCP"/>
    <property type="match status" value="1"/>
</dbReference>
<dbReference type="KEGG" id="sus:Acid_1267"/>
<organism evidence="3">
    <name type="scientific">Solibacter usitatus (strain Ellin6076)</name>
    <dbReference type="NCBI Taxonomy" id="234267"/>
    <lineage>
        <taxon>Bacteria</taxon>
        <taxon>Pseudomonadati</taxon>
        <taxon>Acidobacteriota</taxon>
        <taxon>Terriglobia</taxon>
        <taxon>Bryobacterales</taxon>
        <taxon>Solibacteraceae</taxon>
        <taxon>Candidatus Solibacter</taxon>
    </lineage>
</organism>
<dbReference type="InterPro" id="IPR000700">
    <property type="entry name" value="PAS-assoc_C"/>
</dbReference>
<dbReference type="InterPro" id="IPR052155">
    <property type="entry name" value="Biofilm_reg_signaling"/>
</dbReference>
<dbReference type="SUPFAM" id="SSF55785">
    <property type="entry name" value="PYP-like sensor domain (PAS domain)"/>
    <property type="match status" value="3"/>
</dbReference>
<dbReference type="InterPro" id="IPR013767">
    <property type="entry name" value="PAS_fold"/>
</dbReference>
<dbReference type="CDD" id="cd00130">
    <property type="entry name" value="PAS"/>
    <property type="match status" value="3"/>
</dbReference>
<dbReference type="eggNOG" id="COG5000">
    <property type="taxonomic scope" value="Bacteria"/>
</dbReference>
<dbReference type="EMBL" id="CP000473">
    <property type="protein sequence ID" value="ABJ82261.1"/>
    <property type="molecule type" value="Genomic_DNA"/>
</dbReference>
<dbReference type="InterPro" id="IPR000014">
    <property type="entry name" value="PAS"/>
</dbReference>
<evidence type="ECO:0000313" key="3">
    <source>
        <dbReference type="EMBL" id="ABJ82261.1"/>
    </source>
</evidence>
<dbReference type="PROSITE" id="PS50113">
    <property type="entry name" value="PAC"/>
    <property type="match status" value="2"/>
</dbReference>
<dbReference type="InterPro" id="IPR035965">
    <property type="entry name" value="PAS-like_dom_sf"/>
</dbReference>
<feature type="domain" description="PAC" evidence="2">
    <location>
        <begin position="217"/>
        <end position="269"/>
    </location>
</feature>
<evidence type="ECO:0000259" key="1">
    <source>
        <dbReference type="PROSITE" id="PS50112"/>
    </source>
</evidence>
<dbReference type="SMART" id="SM00091">
    <property type="entry name" value="PAS"/>
    <property type="match status" value="3"/>
</dbReference>
<dbReference type="HOGENOM" id="CLU_719435_0_0_0"/>
<dbReference type="Pfam" id="PF08447">
    <property type="entry name" value="PAS_3"/>
    <property type="match status" value="1"/>
</dbReference>
<gene>
    <name evidence="3" type="ordered locus">Acid_1267</name>
</gene>
<dbReference type="Gene3D" id="3.30.450.20">
    <property type="entry name" value="PAS domain"/>
    <property type="match status" value="3"/>
</dbReference>
<evidence type="ECO:0000259" key="2">
    <source>
        <dbReference type="PROSITE" id="PS50113"/>
    </source>
</evidence>
<dbReference type="GO" id="GO:0006355">
    <property type="term" value="P:regulation of DNA-templated transcription"/>
    <property type="evidence" value="ECO:0007669"/>
    <property type="project" value="InterPro"/>
</dbReference>
<dbReference type="AlphaFoldDB" id="Q029L5"/>
<dbReference type="Pfam" id="PF13426">
    <property type="entry name" value="PAS_9"/>
    <property type="match status" value="1"/>
</dbReference>
<dbReference type="PROSITE" id="PS50112">
    <property type="entry name" value="PAS"/>
    <property type="match status" value="3"/>
</dbReference>
<accession>Q029L5</accession>
<dbReference type="InterPro" id="IPR013655">
    <property type="entry name" value="PAS_fold_3"/>
</dbReference>
<name>Q029L5_SOLUE</name>
<feature type="domain" description="PAS" evidence="1">
    <location>
        <begin position="144"/>
        <end position="214"/>
    </location>
</feature>
<dbReference type="Pfam" id="PF00989">
    <property type="entry name" value="PAS"/>
    <property type="match status" value="1"/>
</dbReference>
<feature type="domain" description="PAS" evidence="1">
    <location>
        <begin position="270"/>
        <end position="340"/>
    </location>
</feature>
<feature type="domain" description="PAS" evidence="1">
    <location>
        <begin position="22"/>
        <end position="66"/>
    </location>
</feature>
<protein>
    <submittedName>
        <fullName evidence="3">Putative PAS/PAC sensor protein</fullName>
    </submittedName>
</protein>
<dbReference type="OrthoDB" id="9815750at2"/>
<dbReference type="NCBIfam" id="TIGR00229">
    <property type="entry name" value="sensory_box"/>
    <property type="match status" value="3"/>
</dbReference>